<reference evidence="14" key="1">
    <citation type="journal article" date="2015" name="MBio">
        <title>Genome-Resolved Metagenomic Analysis Reveals Roles for Candidate Phyla and Other Microbial Community Members in Biogeochemical Transformations in Oil Reservoirs.</title>
        <authorList>
            <person name="Hu P."/>
            <person name="Tom L."/>
            <person name="Singh A."/>
            <person name="Thomas B.C."/>
            <person name="Baker B.J."/>
            <person name="Piceno Y.M."/>
            <person name="Andersen G.L."/>
            <person name="Banfield J.F."/>
        </authorList>
    </citation>
    <scope>NUCLEOTIDE SEQUENCE [LARGE SCALE GENOMIC DNA]</scope>
</reference>
<proteinExistence type="inferred from homology"/>
<comment type="catalytic activity">
    <reaction evidence="10 11">
        <text>L-serine = pyruvate + NH4(+)</text>
        <dbReference type="Rhea" id="RHEA:19169"/>
        <dbReference type="ChEBI" id="CHEBI:15361"/>
        <dbReference type="ChEBI" id="CHEBI:28938"/>
        <dbReference type="ChEBI" id="CHEBI:33384"/>
        <dbReference type="EC" id="4.3.1.17"/>
    </reaction>
</comment>
<evidence type="ECO:0000256" key="3">
    <source>
        <dbReference type="ARBA" id="ARBA00008636"/>
    </source>
</evidence>
<comment type="cofactor">
    <cofactor evidence="1 11">
        <name>[4Fe-4S] cluster</name>
        <dbReference type="ChEBI" id="CHEBI:49883"/>
    </cofactor>
</comment>
<dbReference type="GO" id="GO:0046872">
    <property type="term" value="F:metal ion binding"/>
    <property type="evidence" value="ECO:0007669"/>
    <property type="project" value="UniProtKB-KW"/>
</dbReference>
<dbReference type="PATRIC" id="fig|85874.4.peg.1461"/>
<feature type="domain" description="Serine dehydratase-like alpha subunit" evidence="12">
    <location>
        <begin position="18"/>
        <end position="278"/>
    </location>
</feature>
<comment type="similarity">
    <text evidence="3 11">Belongs to the iron-sulfur dependent L-serine dehydratase family.</text>
</comment>
<keyword evidence="4 11" id="KW-0312">Gluconeogenesis</keyword>
<name>A0A101FH49_9THEO</name>
<keyword evidence="5 11" id="KW-0004">4Fe-4S</keyword>
<evidence type="ECO:0000256" key="6">
    <source>
        <dbReference type="ARBA" id="ARBA00022723"/>
    </source>
</evidence>
<dbReference type="AlphaFoldDB" id="A0A101FH49"/>
<gene>
    <name evidence="13" type="ORF">XD66_0327</name>
</gene>
<evidence type="ECO:0000313" key="13">
    <source>
        <dbReference type="EMBL" id="KUK36958.1"/>
    </source>
</evidence>
<evidence type="ECO:0000259" key="12">
    <source>
        <dbReference type="Pfam" id="PF03313"/>
    </source>
</evidence>
<dbReference type="Proteomes" id="UP000053326">
    <property type="component" value="Unassembled WGS sequence"/>
</dbReference>
<dbReference type="InterPro" id="IPR005130">
    <property type="entry name" value="Ser_deHydtase-like_asu"/>
</dbReference>
<dbReference type="InterPro" id="IPR004642">
    <property type="entry name" value="Ser_deHydtase_asu"/>
</dbReference>
<evidence type="ECO:0000256" key="1">
    <source>
        <dbReference type="ARBA" id="ARBA00001966"/>
    </source>
</evidence>
<dbReference type="GO" id="GO:0006094">
    <property type="term" value="P:gluconeogenesis"/>
    <property type="evidence" value="ECO:0007669"/>
    <property type="project" value="UniProtKB-KW"/>
</dbReference>
<dbReference type="GO" id="GO:0003941">
    <property type="term" value="F:L-serine ammonia-lyase activity"/>
    <property type="evidence" value="ECO:0007669"/>
    <property type="project" value="UniProtKB-UniRule"/>
</dbReference>
<keyword evidence="8 11" id="KW-0411">Iron-sulfur</keyword>
<dbReference type="EC" id="4.3.1.17" evidence="11"/>
<evidence type="ECO:0000256" key="4">
    <source>
        <dbReference type="ARBA" id="ARBA00022432"/>
    </source>
</evidence>
<keyword evidence="6 11" id="KW-0479">Metal-binding</keyword>
<dbReference type="GO" id="GO:0051539">
    <property type="term" value="F:4 iron, 4 sulfur cluster binding"/>
    <property type="evidence" value="ECO:0007669"/>
    <property type="project" value="UniProtKB-UniRule"/>
</dbReference>
<evidence type="ECO:0000256" key="10">
    <source>
        <dbReference type="ARBA" id="ARBA00049406"/>
    </source>
</evidence>
<dbReference type="PANTHER" id="PTHR30182:SF1">
    <property type="entry name" value="L-SERINE DEHYDRATASE 1"/>
    <property type="match status" value="1"/>
</dbReference>
<comment type="pathway">
    <text evidence="2">Carbohydrate biosynthesis; gluconeogenesis.</text>
</comment>
<sequence>MKRRKSTIGELVAAAETRGCPLWQVVLEKEERLQKRDRKDIWRTMEKYWTVMKESLDAGLQPGNRSLSGLVGEEGVLLTRYLEKAEPLSGSGSVLAAARAMGVAVVNASQGRIVAAPTAGSCGILPAVLATVAERTGASEEAVIGALFTAAGVGMVIDEQAGTAGAEGGCQAECGSASCMAAVAAAEMAGGTPRQAVNAGALALKNFLGLVCDPVAGLVEVPCVKRNAIGAAVALLAADMALAGIESKIPLDEVIQAMKEVGDALPDSLKETSLAGLAATPTAREIEKRIEAGDLGNNPPGLLKV</sequence>
<dbReference type="PANTHER" id="PTHR30182">
    <property type="entry name" value="L-SERINE DEHYDRATASE"/>
    <property type="match status" value="1"/>
</dbReference>
<dbReference type="Pfam" id="PF03313">
    <property type="entry name" value="SDH_alpha"/>
    <property type="match status" value="1"/>
</dbReference>
<dbReference type="EMBL" id="LGFO01000023">
    <property type="protein sequence ID" value="KUK36958.1"/>
    <property type="molecule type" value="Genomic_DNA"/>
</dbReference>
<accession>A0A101FH49</accession>
<protein>
    <recommendedName>
        <fullName evidence="11">L-serine dehydratase</fullName>
        <ecNumber evidence="11">4.3.1.17</ecNumber>
    </recommendedName>
</protein>
<evidence type="ECO:0000256" key="9">
    <source>
        <dbReference type="ARBA" id="ARBA00023239"/>
    </source>
</evidence>
<evidence type="ECO:0000256" key="8">
    <source>
        <dbReference type="ARBA" id="ARBA00023014"/>
    </source>
</evidence>
<comment type="caution">
    <text evidence="13">The sequence shown here is derived from an EMBL/GenBank/DDBJ whole genome shotgun (WGS) entry which is preliminary data.</text>
</comment>
<evidence type="ECO:0000256" key="11">
    <source>
        <dbReference type="RuleBase" id="RU366059"/>
    </source>
</evidence>
<evidence type="ECO:0000256" key="7">
    <source>
        <dbReference type="ARBA" id="ARBA00023004"/>
    </source>
</evidence>
<keyword evidence="7 11" id="KW-0408">Iron</keyword>
<evidence type="ECO:0000256" key="2">
    <source>
        <dbReference type="ARBA" id="ARBA00004742"/>
    </source>
</evidence>
<organism evidence="13 14">
    <name type="scientific">Thermacetogenium phaeum</name>
    <dbReference type="NCBI Taxonomy" id="85874"/>
    <lineage>
        <taxon>Bacteria</taxon>
        <taxon>Bacillati</taxon>
        <taxon>Bacillota</taxon>
        <taxon>Clostridia</taxon>
        <taxon>Thermoanaerobacterales</taxon>
        <taxon>Thermoanaerobacteraceae</taxon>
        <taxon>Thermacetogenium</taxon>
    </lineage>
</organism>
<dbReference type="NCBIfam" id="TIGR00718">
    <property type="entry name" value="sda_alpha"/>
    <property type="match status" value="1"/>
</dbReference>
<dbReference type="InterPro" id="IPR051318">
    <property type="entry name" value="Fe-S_L-Ser"/>
</dbReference>
<evidence type="ECO:0000256" key="5">
    <source>
        <dbReference type="ARBA" id="ARBA00022485"/>
    </source>
</evidence>
<evidence type="ECO:0000313" key="14">
    <source>
        <dbReference type="Proteomes" id="UP000053326"/>
    </source>
</evidence>
<keyword evidence="9 11" id="KW-0456">Lyase</keyword>